<accession>A0A517YHG3</accession>
<dbReference type="RefSeq" id="WP_145093859.1">
    <property type="nucleotide sequence ID" value="NZ_CP036274.1"/>
</dbReference>
<evidence type="ECO:0000313" key="3">
    <source>
        <dbReference type="EMBL" id="QDU29677.1"/>
    </source>
</evidence>
<protein>
    <submittedName>
        <fullName evidence="3">Aminodeoxyfutalosine deaminase</fullName>
        <ecNumber evidence="3">3.5.4.-</ecNumber>
    </submittedName>
</protein>
<dbReference type="InterPro" id="IPR032466">
    <property type="entry name" value="Metal_Hydrolase"/>
</dbReference>
<dbReference type="Proteomes" id="UP000315017">
    <property type="component" value="Chromosome"/>
</dbReference>
<evidence type="ECO:0000259" key="2">
    <source>
        <dbReference type="Pfam" id="PF01979"/>
    </source>
</evidence>
<dbReference type="SUPFAM" id="SSF51338">
    <property type="entry name" value="Composite domain of metallo-dependent hydrolases"/>
    <property type="match status" value="1"/>
</dbReference>
<dbReference type="InterPro" id="IPR006680">
    <property type="entry name" value="Amidohydro-rel"/>
</dbReference>
<reference evidence="3 4" key="1">
    <citation type="submission" date="2019-02" db="EMBL/GenBank/DDBJ databases">
        <title>Deep-cultivation of Planctomycetes and their phenomic and genomic characterization uncovers novel biology.</title>
        <authorList>
            <person name="Wiegand S."/>
            <person name="Jogler M."/>
            <person name="Boedeker C."/>
            <person name="Pinto D."/>
            <person name="Vollmers J."/>
            <person name="Rivas-Marin E."/>
            <person name="Kohn T."/>
            <person name="Peeters S.H."/>
            <person name="Heuer A."/>
            <person name="Rast P."/>
            <person name="Oberbeckmann S."/>
            <person name="Bunk B."/>
            <person name="Jeske O."/>
            <person name="Meyerdierks A."/>
            <person name="Storesund J.E."/>
            <person name="Kallscheuer N."/>
            <person name="Luecker S."/>
            <person name="Lage O.M."/>
            <person name="Pohl T."/>
            <person name="Merkel B.J."/>
            <person name="Hornburger P."/>
            <person name="Mueller R.-W."/>
            <person name="Bruemmer F."/>
            <person name="Labrenz M."/>
            <person name="Spormann A.M."/>
            <person name="Op den Camp H."/>
            <person name="Overmann J."/>
            <person name="Amann R."/>
            <person name="Jetten M.S.M."/>
            <person name="Mascher T."/>
            <person name="Medema M.H."/>
            <person name="Devos D.P."/>
            <person name="Kaster A.-K."/>
            <person name="Ovreas L."/>
            <person name="Rohde M."/>
            <person name="Galperin M.Y."/>
            <person name="Jogler C."/>
        </authorList>
    </citation>
    <scope>NUCLEOTIDE SEQUENCE [LARGE SCALE GENOMIC DNA]</scope>
    <source>
        <strain evidence="3 4">ETA_A8</strain>
    </source>
</reference>
<dbReference type="KEGG" id="aagg:ETAA8_47920"/>
<gene>
    <name evidence="3" type="ORF">ETAA8_47920</name>
</gene>
<name>A0A517YHG3_9BACT</name>
<evidence type="ECO:0000313" key="4">
    <source>
        <dbReference type="Proteomes" id="UP000315017"/>
    </source>
</evidence>
<dbReference type="Pfam" id="PF01979">
    <property type="entry name" value="Amidohydro_1"/>
    <property type="match status" value="1"/>
</dbReference>
<evidence type="ECO:0000256" key="1">
    <source>
        <dbReference type="ARBA" id="ARBA00022801"/>
    </source>
</evidence>
<dbReference type="EC" id="3.5.4.-" evidence="3"/>
<dbReference type="GO" id="GO:0016810">
    <property type="term" value="F:hydrolase activity, acting on carbon-nitrogen (but not peptide) bonds"/>
    <property type="evidence" value="ECO:0007669"/>
    <property type="project" value="InterPro"/>
</dbReference>
<feature type="domain" description="Amidohydrolase-related" evidence="2">
    <location>
        <begin position="56"/>
        <end position="386"/>
    </location>
</feature>
<dbReference type="SUPFAM" id="SSF51556">
    <property type="entry name" value="Metallo-dependent hydrolases"/>
    <property type="match status" value="1"/>
</dbReference>
<proteinExistence type="predicted"/>
<dbReference type="PANTHER" id="PTHR43794">
    <property type="entry name" value="AMINOHYDROLASE SSNA-RELATED"/>
    <property type="match status" value="1"/>
</dbReference>
<dbReference type="EMBL" id="CP036274">
    <property type="protein sequence ID" value="QDU29677.1"/>
    <property type="molecule type" value="Genomic_DNA"/>
</dbReference>
<sequence>MDQRTTTTAYRARWVFPVERPPIEQGVVTVANGLIVGVGQQPVEGAAVVDLGNVALLPGLINAHTHLEFSLFNRPFGQRGTSFATWLKQVVAWRREQPAVLGQEEWALAQGLNEVRTTATAAIGEIATPLFSDCWRNQPTEQAGVIFLELLSLNPERVAPLLNLAVEFTRGTWEGNPQRGLSPHAPYTVHPELLAGAVELSRERQIPLTMHLAESREELELLDAQTGPLVELLHNLAAWYPESLRKGTRPLDYLRVLTNAHHALIAHGNYLQADEIAYVAEHRKRLTVVYCPRTQAYFDHDPYPLLQMLHAGARVAVGTDSRASNPDLSVWKELQQVRTTHANVSPEVILTMGTIAGAEALGKQSQHGTLSVGKRAELTIIQLPNEHGDAYEALFSGEQITHPIYRTGC</sequence>
<dbReference type="AlphaFoldDB" id="A0A517YHG3"/>
<keyword evidence="1 3" id="KW-0378">Hydrolase</keyword>
<dbReference type="InterPro" id="IPR050287">
    <property type="entry name" value="MTA/SAH_deaminase"/>
</dbReference>
<dbReference type="OrthoDB" id="9807210at2"/>
<organism evidence="3 4">
    <name type="scientific">Anatilimnocola aggregata</name>
    <dbReference type="NCBI Taxonomy" id="2528021"/>
    <lineage>
        <taxon>Bacteria</taxon>
        <taxon>Pseudomonadati</taxon>
        <taxon>Planctomycetota</taxon>
        <taxon>Planctomycetia</taxon>
        <taxon>Pirellulales</taxon>
        <taxon>Pirellulaceae</taxon>
        <taxon>Anatilimnocola</taxon>
    </lineage>
</organism>
<dbReference type="InterPro" id="IPR011059">
    <property type="entry name" value="Metal-dep_hydrolase_composite"/>
</dbReference>
<dbReference type="Gene3D" id="3.20.20.140">
    <property type="entry name" value="Metal-dependent hydrolases"/>
    <property type="match status" value="1"/>
</dbReference>
<keyword evidence="4" id="KW-1185">Reference proteome</keyword>
<dbReference type="PANTHER" id="PTHR43794:SF11">
    <property type="entry name" value="AMIDOHYDROLASE-RELATED DOMAIN-CONTAINING PROTEIN"/>
    <property type="match status" value="1"/>
</dbReference>